<dbReference type="GO" id="GO:0002949">
    <property type="term" value="P:tRNA threonylcarbamoyladenosine modification"/>
    <property type="evidence" value="ECO:0007669"/>
    <property type="project" value="InterPro"/>
</dbReference>
<dbReference type="Proteomes" id="UP000009047">
    <property type="component" value="Chromosome"/>
</dbReference>
<dbReference type="NCBIfam" id="TIGR03725">
    <property type="entry name" value="T6A_YeaZ"/>
    <property type="match status" value="1"/>
</dbReference>
<dbReference type="InterPro" id="IPR043129">
    <property type="entry name" value="ATPase_NBD"/>
</dbReference>
<evidence type="ECO:0000313" key="2">
    <source>
        <dbReference type="EMBL" id="ADK84120.1"/>
    </source>
</evidence>
<protein>
    <submittedName>
        <fullName evidence="2">Peptidase M22 glycoprotease</fullName>
    </submittedName>
</protein>
<dbReference type="Gene3D" id="3.30.420.40">
    <property type="match status" value="2"/>
</dbReference>
<dbReference type="Pfam" id="PF00814">
    <property type="entry name" value="TsaD"/>
    <property type="match status" value="1"/>
</dbReference>
<dbReference type="STRING" id="644282.Deba_0748"/>
<sequence>MPTLALDTAFQAGGVALAQGDRLLGELLQNSATTHSRRVLAAVDFLLGQLGQTRGAIDGLAVTVGPGYFTGLRIGLATAQGLALGLGAPLVGVSTLRLLAQNLAVGAGGLIWALADARRGLLYAACFRDEPGGLTRLEDDMAISPQRLLPLLRPPAVLVGEGARLLAADALAEGLRLAPRWADLPRPGLLALLGAERLAAGQGQPPEAVRARYCRPSDAEVRFQLPLDEYRLVE</sequence>
<organism evidence="2 3">
    <name type="scientific">Desulfarculus baarsii (strain ATCC 33931 / DSM 2075 / LMG 7858 / VKM B-1802 / 2st14)</name>
    <dbReference type="NCBI Taxonomy" id="644282"/>
    <lineage>
        <taxon>Bacteria</taxon>
        <taxon>Pseudomonadati</taxon>
        <taxon>Thermodesulfobacteriota</taxon>
        <taxon>Desulfarculia</taxon>
        <taxon>Desulfarculales</taxon>
        <taxon>Desulfarculaceae</taxon>
        <taxon>Desulfarculus</taxon>
    </lineage>
</organism>
<dbReference type="InterPro" id="IPR022496">
    <property type="entry name" value="T6A_TsaB"/>
</dbReference>
<dbReference type="KEGG" id="dbr:Deba_0748"/>
<dbReference type="SUPFAM" id="SSF53067">
    <property type="entry name" value="Actin-like ATPase domain"/>
    <property type="match status" value="2"/>
</dbReference>
<dbReference type="EMBL" id="CP002085">
    <property type="protein sequence ID" value="ADK84120.1"/>
    <property type="molecule type" value="Genomic_DNA"/>
</dbReference>
<dbReference type="InterPro" id="IPR000905">
    <property type="entry name" value="Gcp-like_dom"/>
</dbReference>
<dbReference type="GO" id="GO:0005829">
    <property type="term" value="C:cytosol"/>
    <property type="evidence" value="ECO:0007669"/>
    <property type="project" value="TreeGrafter"/>
</dbReference>
<dbReference type="RefSeq" id="WP_013257575.1">
    <property type="nucleotide sequence ID" value="NC_014365.1"/>
</dbReference>
<gene>
    <name evidence="2" type="ordered locus">Deba_0748</name>
</gene>
<evidence type="ECO:0000313" key="3">
    <source>
        <dbReference type="Proteomes" id="UP000009047"/>
    </source>
</evidence>
<dbReference type="HOGENOM" id="CLU_064886_3_0_7"/>
<reference evidence="2 3" key="1">
    <citation type="journal article" date="2010" name="Stand. Genomic Sci.">
        <title>Complete genome sequence of Desulfarculus baarsii type strain (2st14).</title>
        <authorList>
            <person name="Sun H."/>
            <person name="Spring S."/>
            <person name="Lapidus A."/>
            <person name="Davenport K."/>
            <person name="Del Rio T.G."/>
            <person name="Tice H."/>
            <person name="Nolan M."/>
            <person name="Copeland A."/>
            <person name="Cheng J.F."/>
            <person name="Lucas S."/>
            <person name="Tapia R."/>
            <person name="Goodwin L."/>
            <person name="Pitluck S."/>
            <person name="Ivanova N."/>
            <person name="Pagani I."/>
            <person name="Mavromatis K."/>
            <person name="Ovchinnikova G."/>
            <person name="Pati A."/>
            <person name="Chen A."/>
            <person name="Palaniappan K."/>
            <person name="Hauser L."/>
            <person name="Chang Y.J."/>
            <person name="Jeffries C.D."/>
            <person name="Detter J.C."/>
            <person name="Han C."/>
            <person name="Rohde M."/>
            <person name="Brambilla E."/>
            <person name="Goker M."/>
            <person name="Woyke T."/>
            <person name="Bristow J."/>
            <person name="Eisen J.A."/>
            <person name="Markowitz V."/>
            <person name="Hugenholtz P."/>
            <person name="Kyrpides N.C."/>
            <person name="Klenk H.P."/>
            <person name="Land M."/>
        </authorList>
    </citation>
    <scope>NUCLEOTIDE SEQUENCE [LARGE SCALE GENOMIC DNA]</scope>
    <source>
        <strain evidence="3">ATCC 33931 / DSM 2075 / LMG 7858 / VKM B-1802 / 2st14</strain>
    </source>
</reference>
<keyword evidence="3" id="KW-1185">Reference proteome</keyword>
<evidence type="ECO:0000259" key="1">
    <source>
        <dbReference type="Pfam" id="PF00814"/>
    </source>
</evidence>
<dbReference type="AlphaFoldDB" id="E1QEY4"/>
<accession>E1QEY4</accession>
<dbReference type="eggNOG" id="COG1214">
    <property type="taxonomic scope" value="Bacteria"/>
</dbReference>
<name>E1QEY4_DESB2</name>
<dbReference type="PANTHER" id="PTHR11735:SF11">
    <property type="entry name" value="TRNA THREONYLCARBAMOYLADENOSINE BIOSYNTHESIS PROTEIN TSAB"/>
    <property type="match status" value="1"/>
</dbReference>
<proteinExistence type="predicted"/>
<feature type="domain" description="Gcp-like" evidence="1">
    <location>
        <begin position="32"/>
        <end position="155"/>
    </location>
</feature>
<dbReference type="PANTHER" id="PTHR11735">
    <property type="entry name" value="TRNA N6-ADENOSINE THREONYLCARBAMOYLTRANSFERASE"/>
    <property type="match status" value="1"/>
</dbReference>
<dbReference type="CDD" id="cd24032">
    <property type="entry name" value="ASKHA_NBD_TsaB"/>
    <property type="match status" value="1"/>
</dbReference>